<dbReference type="InterPro" id="IPR007014">
    <property type="entry name" value="FUN14"/>
</dbReference>
<keyword evidence="9" id="KW-1185">Reference proteome</keyword>
<proteinExistence type="inferred from homology"/>
<dbReference type="Proteomes" id="UP000024635">
    <property type="component" value="Unassembled WGS sequence"/>
</dbReference>
<dbReference type="Pfam" id="PF04930">
    <property type="entry name" value="FUN14"/>
    <property type="match status" value="1"/>
</dbReference>
<evidence type="ECO:0000313" key="8">
    <source>
        <dbReference type="EMBL" id="EYB94002.1"/>
    </source>
</evidence>
<evidence type="ECO:0000313" key="9">
    <source>
        <dbReference type="Proteomes" id="UP000024635"/>
    </source>
</evidence>
<dbReference type="Gene3D" id="3.40.50.720">
    <property type="entry name" value="NAD(P)-binding Rossmann-like Domain"/>
    <property type="match status" value="1"/>
</dbReference>
<keyword evidence="7" id="KW-0472">Membrane</keyword>
<evidence type="ECO:0008006" key="10">
    <source>
        <dbReference type="Google" id="ProtNLM"/>
    </source>
</evidence>
<sequence>MSSSDIDNLLKSLTPAKRADRQSLWKRTLSFVDNINKKPPPVQMAVGGGAGLCVGYIFTRTSKAAATALGLSLFAFQYVLLHSHVRLPFYLNWCFFENMVVILRTTMSLSPEVLEVLQYYLKWAVIPAALYSMYKLCTYLLPGPHQHPKLSFKDKTVLITGASSGLGRALAFELYKRGAKVIVTARSIDKLKELCEELKKSYSENPHEPSYSYLDISEQNTVDVEALKSLAIDGKTIHVLINNAGLSMRGSIHDTPLNIYKYVACHLNRIVVLC</sequence>
<comment type="caution">
    <text evidence="8">The sequence shown here is derived from an EMBL/GenBank/DDBJ whole genome shotgun (WGS) entry which is preliminary data.</text>
</comment>
<evidence type="ECO:0000256" key="4">
    <source>
        <dbReference type="ARBA" id="ARBA00022692"/>
    </source>
</evidence>
<dbReference type="AlphaFoldDB" id="A0A016SUF1"/>
<dbReference type="InterPro" id="IPR036291">
    <property type="entry name" value="NAD(P)-bd_dom_sf"/>
</dbReference>
<dbReference type="PRINTS" id="PR00081">
    <property type="entry name" value="GDHRDH"/>
</dbReference>
<organism evidence="8 9">
    <name type="scientific">Ancylostoma ceylanicum</name>
    <dbReference type="NCBI Taxonomy" id="53326"/>
    <lineage>
        <taxon>Eukaryota</taxon>
        <taxon>Metazoa</taxon>
        <taxon>Ecdysozoa</taxon>
        <taxon>Nematoda</taxon>
        <taxon>Chromadorea</taxon>
        <taxon>Rhabditida</taxon>
        <taxon>Rhabditina</taxon>
        <taxon>Rhabditomorpha</taxon>
        <taxon>Strongyloidea</taxon>
        <taxon>Ancylostomatidae</taxon>
        <taxon>Ancylostomatinae</taxon>
        <taxon>Ancylostoma</taxon>
    </lineage>
</organism>
<gene>
    <name evidence="8" type="primary">Acey_s0177.g627</name>
    <name evidence="8" type="ORF">Y032_0177g627</name>
</gene>
<evidence type="ECO:0000256" key="1">
    <source>
        <dbReference type="ARBA" id="ARBA00004374"/>
    </source>
</evidence>
<dbReference type="GO" id="GO:0016491">
    <property type="term" value="F:oxidoreductase activity"/>
    <property type="evidence" value="ECO:0007669"/>
    <property type="project" value="UniProtKB-KW"/>
</dbReference>
<dbReference type="OrthoDB" id="5875942at2759"/>
<accession>A0A016SUF1</accession>
<protein>
    <recommendedName>
        <fullName evidence="10">Oxidoreductase, short chain dehydrogenase/reductase family protein</fullName>
    </recommendedName>
</protein>
<dbReference type="PANTHER" id="PTHR44196">
    <property type="entry name" value="DEHYDROGENASE/REDUCTASE SDR FAMILY MEMBER 7B"/>
    <property type="match status" value="1"/>
</dbReference>
<evidence type="ECO:0000256" key="2">
    <source>
        <dbReference type="ARBA" id="ARBA00006484"/>
    </source>
</evidence>
<dbReference type="GO" id="GO:0005741">
    <property type="term" value="C:mitochondrial outer membrane"/>
    <property type="evidence" value="ECO:0007669"/>
    <property type="project" value="UniProtKB-SubCell"/>
</dbReference>
<reference evidence="9" key="1">
    <citation type="journal article" date="2015" name="Nat. Genet.">
        <title>The genome and transcriptome of the zoonotic hookworm Ancylostoma ceylanicum identify infection-specific gene families.</title>
        <authorList>
            <person name="Schwarz E.M."/>
            <person name="Hu Y."/>
            <person name="Antoshechkin I."/>
            <person name="Miller M.M."/>
            <person name="Sternberg P.W."/>
            <person name="Aroian R.V."/>
        </authorList>
    </citation>
    <scope>NUCLEOTIDE SEQUENCE</scope>
    <source>
        <strain evidence="9">HY135</strain>
    </source>
</reference>
<evidence type="ECO:0000256" key="6">
    <source>
        <dbReference type="ARBA" id="ARBA00023002"/>
    </source>
</evidence>
<keyword evidence="5" id="KW-1133">Transmembrane helix</keyword>
<comment type="similarity">
    <text evidence="2">Belongs to the short-chain dehydrogenases/reductases (SDR) family.</text>
</comment>
<evidence type="ECO:0000256" key="5">
    <source>
        <dbReference type="ARBA" id="ARBA00022989"/>
    </source>
</evidence>
<name>A0A016SUF1_9BILA</name>
<keyword evidence="6" id="KW-0560">Oxidoreductase</keyword>
<dbReference type="PANTHER" id="PTHR44196:SF1">
    <property type="entry name" value="DEHYDROGENASE_REDUCTASE SDR FAMILY MEMBER 7B"/>
    <property type="match status" value="1"/>
</dbReference>
<evidence type="ECO:0000256" key="7">
    <source>
        <dbReference type="ARBA" id="ARBA00023136"/>
    </source>
</evidence>
<comment type="subcellular location">
    <subcellularLocation>
        <location evidence="1">Mitochondrion outer membrane</location>
        <topology evidence="1">Multi-pass membrane protein</topology>
    </subcellularLocation>
</comment>
<keyword evidence="4" id="KW-0812">Transmembrane</keyword>
<evidence type="ECO:0000256" key="3">
    <source>
        <dbReference type="ARBA" id="ARBA00009160"/>
    </source>
</evidence>
<dbReference type="InterPro" id="IPR002347">
    <property type="entry name" value="SDR_fam"/>
</dbReference>
<comment type="similarity">
    <text evidence="3">Belongs to the FUN14 family.</text>
</comment>
<dbReference type="Pfam" id="PF00106">
    <property type="entry name" value="adh_short"/>
    <property type="match status" value="1"/>
</dbReference>
<dbReference type="EMBL" id="JARK01001513">
    <property type="protein sequence ID" value="EYB94002.1"/>
    <property type="molecule type" value="Genomic_DNA"/>
</dbReference>
<dbReference type="SUPFAM" id="SSF51735">
    <property type="entry name" value="NAD(P)-binding Rossmann-fold domains"/>
    <property type="match status" value="1"/>
</dbReference>